<sequence>MLPIITRAIAASSTGDRSVELVANTKQLQALAQKIKKLGPNNQHVRAGLREVAAIWENRIKSNFRKSQDPYGNRWADLKHREGQPLIDTGMLRNSIFGEARGLSVVLGSPLEYADTHQDGINVTKRMFLPSQEKGLPETWKNEYVKIMIKHIEQSLV</sequence>
<dbReference type="InterPro" id="IPR006522">
    <property type="entry name" value="Phage_virion_morphogenesis"/>
</dbReference>
<gene>
    <name evidence="1" type="ORF">DVB73_07425</name>
</gene>
<evidence type="ECO:0000313" key="1">
    <source>
        <dbReference type="EMBL" id="AXM95637.1"/>
    </source>
</evidence>
<dbReference type="RefSeq" id="WP_016394590.1">
    <property type="nucleotide sequence ID" value="NZ_CP031146.1"/>
</dbReference>
<dbReference type="Pfam" id="PF05069">
    <property type="entry name" value="Phage_tail_S"/>
    <property type="match status" value="1"/>
</dbReference>
<dbReference type="EMBL" id="CP031146">
    <property type="protein sequence ID" value="AXM95637.1"/>
    <property type="molecule type" value="Genomic_DNA"/>
</dbReference>
<evidence type="ECO:0008006" key="3">
    <source>
        <dbReference type="Google" id="ProtNLM"/>
    </source>
</evidence>
<proteinExistence type="predicted"/>
<name>A0AAD0VT05_PSEDL</name>
<dbReference type="GeneID" id="300272986"/>
<protein>
    <recommendedName>
        <fullName evidence="3">Phage virion morphogenesis protein</fullName>
    </recommendedName>
</protein>
<dbReference type="AlphaFoldDB" id="A0AAD0VT05"/>
<accession>A0AAD0VT05</accession>
<organism evidence="1 2">
    <name type="scientific">Pseudomonas plecoglossicida</name>
    <dbReference type="NCBI Taxonomy" id="70775"/>
    <lineage>
        <taxon>Bacteria</taxon>
        <taxon>Pseudomonadati</taxon>
        <taxon>Pseudomonadota</taxon>
        <taxon>Gammaproteobacteria</taxon>
        <taxon>Pseudomonadales</taxon>
        <taxon>Pseudomonadaceae</taxon>
        <taxon>Pseudomonas</taxon>
    </lineage>
</organism>
<dbReference type="Proteomes" id="UP000256503">
    <property type="component" value="Chromosome"/>
</dbReference>
<reference evidence="1 2" key="1">
    <citation type="submission" date="2018-07" db="EMBL/GenBank/DDBJ databases">
        <title>Complete genome sequence of a Pseudomonas plecoglossicida strain pathogenic to the marine fish, Larimichthys crocea.</title>
        <authorList>
            <person name="Tao Z."/>
        </authorList>
    </citation>
    <scope>NUCLEOTIDE SEQUENCE [LARGE SCALE GENOMIC DNA]</scope>
    <source>
        <strain evidence="1 2">XSDHY-P</strain>
    </source>
</reference>
<evidence type="ECO:0000313" key="2">
    <source>
        <dbReference type="Proteomes" id="UP000256503"/>
    </source>
</evidence>